<accession>A0A317W8V8</accession>
<dbReference type="InterPro" id="IPR036864">
    <property type="entry name" value="Zn2-C6_fun-type_DNA-bd_sf"/>
</dbReference>
<feature type="domain" description="Zn(2)-C6 fungal-type" evidence="8">
    <location>
        <begin position="12"/>
        <end position="43"/>
    </location>
</feature>
<dbReference type="Pfam" id="PF04082">
    <property type="entry name" value="Fungal_trans"/>
    <property type="match status" value="1"/>
</dbReference>
<dbReference type="GeneID" id="37111424"/>
<evidence type="ECO:0000313" key="10">
    <source>
        <dbReference type="Proteomes" id="UP000246702"/>
    </source>
</evidence>
<dbReference type="RefSeq" id="XP_025465805.1">
    <property type="nucleotide sequence ID" value="XM_025609281.1"/>
</dbReference>
<proteinExistence type="predicted"/>
<keyword evidence="5" id="KW-0804">Transcription</keyword>
<dbReference type="InterPro" id="IPR050613">
    <property type="entry name" value="Sec_Metabolite_Reg"/>
</dbReference>
<organism evidence="9 10">
    <name type="scientific">Aspergillus sclerotioniger CBS 115572</name>
    <dbReference type="NCBI Taxonomy" id="1450535"/>
    <lineage>
        <taxon>Eukaryota</taxon>
        <taxon>Fungi</taxon>
        <taxon>Dikarya</taxon>
        <taxon>Ascomycota</taxon>
        <taxon>Pezizomycotina</taxon>
        <taxon>Eurotiomycetes</taxon>
        <taxon>Eurotiomycetidae</taxon>
        <taxon>Eurotiales</taxon>
        <taxon>Aspergillaceae</taxon>
        <taxon>Aspergillus</taxon>
        <taxon>Aspergillus subgen. Circumdati</taxon>
    </lineage>
</organism>
<comment type="caution">
    <text evidence="9">The sequence shown here is derived from an EMBL/GenBank/DDBJ whole genome shotgun (WGS) entry which is preliminary data.</text>
</comment>
<dbReference type="InterPro" id="IPR001138">
    <property type="entry name" value="Zn2Cys6_DnaBD"/>
</dbReference>
<comment type="subcellular location">
    <subcellularLocation>
        <location evidence="1">Nucleus</location>
    </subcellularLocation>
</comment>
<dbReference type="GO" id="GO:0006351">
    <property type="term" value="P:DNA-templated transcription"/>
    <property type="evidence" value="ECO:0007669"/>
    <property type="project" value="InterPro"/>
</dbReference>
<keyword evidence="4" id="KW-0238">DNA-binding</keyword>
<protein>
    <recommendedName>
        <fullName evidence="8">Zn(2)-C6 fungal-type domain-containing protein</fullName>
    </recommendedName>
</protein>
<feature type="compositionally biased region" description="Polar residues" evidence="7">
    <location>
        <begin position="597"/>
        <end position="611"/>
    </location>
</feature>
<evidence type="ECO:0000259" key="8">
    <source>
        <dbReference type="PROSITE" id="PS50048"/>
    </source>
</evidence>
<dbReference type="PROSITE" id="PS50048">
    <property type="entry name" value="ZN2_CY6_FUNGAL_2"/>
    <property type="match status" value="1"/>
</dbReference>
<dbReference type="GO" id="GO:0005634">
    <property type="term" value="C:nucleus"/>
    <property type="evidence" value="ECO:0007669"/>
    <property type="project" value="UniProtKB-SubCell"/>
</dbReference>
<dbReference type="Gene3D" id="4.10.240.10">
    <property type="entry name" value="Zn(2)-C6 fungal-type DNA-binding domain"/>
    <property type="match status" value="1"/>
</dbReference>
<keyword evidence="3" id="KW-0805">Transcription regulation</keyword>
<dbReference type="PANTHER" id="PTHR31001">
    <property type="entry name" value="UNCHARACTERIZED TRANSCRIPTIONAL REGULATORY PROTEIN"/>
    <property type="match status" value="1"/>
</dbReference>
<feature type="region of interest" description="Disordered" evidence="7">
    <location>
        <begin position="47"/>
        <end position="93"/>
    </location>
</feature>
<name>A0A317W8V8_9EURO</name>
<evidence type="ECO:0000256" key="6">
    <source>
        <dbReference type="ARBA" id="ARBA00023242"/>
    </source>
</evidence>
<evidence type="ECO:0000256" key="5">
    <source>
        <dbReference type="ARBA" id="ARBA00023163"/>
    </source>
</evidence>
<reference evidence="9 10" key="1">
    <citation type="submission" date="2016-12" db="EMBL/GenBank/DDBJ databases">
        <title>The genomes of Aspergillus section Nigri reveals drivers in fungal speciation.</title>
        <authorList>
            <consortium name="DOE Joint Genome Institute"/>
            <person name="Vesth T.C."/>
            <person name="Nybo J."/>
            <person name="Theobald S."/>
            <person name="Brandl J."/>
            <person name="Frisvad J.C."/>
            <person name="Nielsen K.F."/>
            <person name="Lyhne E.K."/>
            <person name="Kogle M.E."/>
            <person name="Kuo A."/>
            <person name="Riley R."/>
            <person name="Clum A."/>
            <person name="Nolan M."/>
            <person name="Lipzen A."/>
            <person name="Salamov A."/>
            <person name="Henrissat B."/>
            <person name="Wiebenga A."/>
            <person name="De Vries R.P."/>
            <person name="Grigoriev I.V."/>
            <person name="Mortensen U.H."/>
            <person name="Andersen M.R."/>
            <person name="Baker S.E."/>
        </authorList>
    </citation>
    <scope>NUCLEOTIDE SEQUENCE [LARGE SCALE GENOMIC DNA]</scope>
    <source>
        <strain evidence="9 10">CBS 115572</strain>
    </source>
</reference>
<evidence type="ECO:0000256" key="2">
    <source>
        <dbReference type="ARBA" id="ARBA00022723"/>
    </source>
</evidence>
<dbReference type="GO" id="GO:0008270">
    <property type="term" value="F:zinc ion binding"/>
    <property type="evidence" value="ECO:0007669"/>
    <property type="project" value="InterPro"/>
</dbReference>
<evidence type="ECO:0000256" key="3">
    <source>
        <dbReference type="ARBA" id="ARBA00023015"/>
    </source>
</evidence>
<dbReference type="STRING" id="1450535.A0A317W8V8"/>
<dbReference type="Proteomes" id="UP000246702">
    <property type="component" value="Unassembled WGS sequence"/>
</dbReference>
<evidence type="ECO:0000313" key="9">
    <source>
        <dbReference type="EMBL" id="PWY81737.1"/>
    </source>
</evidence>
<dbReference type="CDD" id="cd12148">
    <property type="entry name" value="fungal_TF_MHR"/>
    <property type="match status" value="1"/>
</dbReference>
<feature type="non-terminal residue" evidence="9">
    <location>
        <position position="659"/>
    </location>
</feature>
<evidence type="ECO:0000256" key="1">
    <source>
        <dbReference type="ARBA" id="ARBA00004123"/>
    </source>
</evidence>
<dbReference type="SMART" id="SM00066">
    <property type="entry name" value="GAL4"/>
    <property type="match status" value="1"/>
</dbReference>
<dbReference type="InterPro" id="IPR007219">
    <property type="entry name" value="XnlR_reg_dom"/>
</dbReference>
<dbReference type="PANTHER" id="PTHR31001:SF87">
    <property type="entry name" value="COL-21"/>
    <property type="match status" value="1"/>
</dbReference>
<sequence>MHPVGRKRRVTTCLPCYTRKQKCNRQYPCNHCTRRRRPEECVYRLSPAEPPLRGSLGGNAPRSRSLENAQDGSQPDGLPMISPSEGSRSDSPHSGLAKSFGYFEDSASNTMALLKNLELDSERDMIRPQEVIAASSRETITQNLERMPSRQILDLLVQYFVDELNWMKQVVHAPSFVAQYQKWWAKDRSFSVDAAEFAALILRICVYAVQFLPSPSHPIDQLCGKSLSEIHDACNTISDNLAKACVSLDWKGSLVRVQHLLFDALTSSCQGRTDQFWEGIASASRAAQKAGIHTDTLVPVDEGNQRLEKELQRRTFCSLYVLDSHLARQLDRVPFLPDSLVADVLPQLHLTPDIGSLHIDINAPEAFTERLMQVQLGRFWRNVGRRRSEVYDPTQGENRYERFCAEYIRTLPSALALRPDKRWDDRLPKLPMQRQLLHIAIFDSVCWNFRPLLLLKPSQVASLPAYKKVLLQSQKSRLALAAMKELEAVSTLHALFGGAHTRFGAIIFNTFEAAVLLLILCSETDFNTDQGEDTDILGLKVDRPTWGKAMHAAEEALSRLQILAEVSDMAASGVRAVSQLVIKATRSRVLSEPATPAESTRNSSSPDTFSNLLGMNDGSQPWISEDWNTSLMTDLLPTTGEDSFPELQPLLLDSYLPWN</sequence>
<gene>
    <name evidence="9" type="ORF">BO94DRAFT_496126</name>
</gene>
<evidence type="ECO:0000256" key="4">
    <source>
        <dbReference type="ARBA" id="ARBA00023125"/>
    </source>
</evidence>
<feature type="region of interest" description="Disordered" evidence="7">
    <location>
        <begin position="591"/>
        <end position="611"/>
    </location>
</feature>
<dbReference type="EMBL" id="MSFK01000020">
    <property type="protein sequence ID" value="PWY81737.1"/>
    <property type="molecule type" value="Genomic_DNA"/>
</dbReference>
<dbReference type="AlphaFoldDB" id="A0A317W8V8"/>
<dbReference type="GO" id="GO:0000981">
    <property type="term" value="F:DNA-binding transcription factor activity, RNA polymerase II-specific"/>
    <property type="evidence" value="ECO:0007669"/>
    <property type="project" value="InterPro"/>
</dbReference>
<dbReference type="GO" id="GO:0003677">
    <property type="term" value="F:DNA binding"/>
    <property type="evidence" value="ECO:0007669"/>
    <property type="project" value="UniProtKB-KW"/>
</dbReference>
<evidence type="ECO:0000256" key="7">
    <source>
        <dbReference type="SAM" id="MobiDB-lite"/>
    </source>
</evidence>
<dbReference type="GO" id="GO:0009893">
    <property type="term" value="P:positive regulation of metabolic process"/>
    <property type="evidence" value="ECO:0007669"/>
    <property type="project" value="UniProtKB-ARBA"/>
</dbReference>
<dbReference type="OrthoDB" id="5344325at2759"/>
<dbReference type="SUPFAM" id="SSF57701">
    <property type="entry name" value="Zn2/Cys6 DNA-binding domain"/>
    <property type="match status" value="1"/>
</dbReference>
<keyword evidence="6" id="KW-0539">Nucleus</keyword>
<keyword evidence="10" id="KW-1185">Reference proteome</keyword>
<keyword evidence="2" id="KW-0479">Metal-binding</keyword>